<dbReference type="Gene3D" id="2.130.10.10">
    <property type="entry name" value="YVTN repeat-like/Quinoprotein amine dehydrogenase"/>
    <property type="match status" value="6"/>
</dbReference>
<dbReference type="GO" id="GO:0005509">
    <property type="term" value="F:calcium ion binding"/>
    <property type="evidence" value="ECO:0007669"/>
    <property type="project" value="InterPro"/>
</dbReference>
<dbReference type="InterPro" id="IPR019775">
    <property type="entry name" value="WD40_repeat_CS"/>
</dbReference>
<dbReference type="EMBL" id="DAKRPA010000003">
    <property type="protein sequence ID" value="DBA05060.1"/>
    <property type="molecule type" value="Genomic_DNA"/>
</dbReference>
<dbReference type="InterPro" id="IPR055442">
    <property type="entry name" value="Beta-prop_EML-like_2nd"/>
</dbReference>
<evidence type="ECO:0000256" key="5">
    <source>
        <dbReference type="PROSITE-ProRule" id="PRU00221"/>
    </source>
</evidence>
<keyword evidence="3" id="KW-0677">Repeat</keyword>
<dbReference type="InterPro" id="IPR005108">
    <property type="entry name" value="HELP"/>
</dbReference>
<evidence type="ECO:0000256" key="4">
    <source>
        <dbReference type="ARBA" id="ARBA00022837"/>
    </source>
</evidence>
<reference evidence="7" key="2">
    <citation type="journal article" date="2023" name="Microbiol Resour">
        <title>Decontamination and Annotation of the Draft Genome Sequence of the Oomycete Lagenidium giganteum ARSEF 373.</title>
        <authorList>
            <person name="Morgan W.R."/>
            <person name="Tartar A."/>
        </authorList>
    </citation>
    <scope>NUCLEOTIDE SEQUENCE</scope>
    <source>
        <strain evidence="7">ARSEF 373</strain>
    </source>
</reference>
<dbReference type="InterPro" id="IPR001680">
    <property type="entry name" value="WD40_rpt"/>
</dbReference>
<dbReference type="GO" id="GO:0008017">
    <property type="term" value="F:microtubule binding"/>
    <property type="evidence" value="ECO:0007669"/>
    <property type="project" value="TreeGrafter"/>
</dbReference>
<dbReference type="PROSITE" id="PS50222">
    <property type="entry name" value="EF_HAND_2"/>
    <property type="match status" value="1"/>
</dbReference>
<dbReference type="SUPFAM" id="SSF50978">
    <property type="entry name" value="WD40 repeat-like"/>
    <property type="match status" value="3"/>
</dbReference>
<evidence type="ECO:0000256" key="2">
    <source>
        <dbReference type="ARBA" id="ARBA00022574"/>
    </source>
</evidence>
<gene>
    <name evidence="7" type="ORF">N0F65_000748</name>
</gene>
<dbReference type="InterPro" id="IPR015943">
    <property type="entry name" value="WD40/YVTN_repeat-like_dom_sf"/>
</dbReference>
<dbReference type="InterPro" id="IPR011992">
    <property type="entry name" value="EF-hand-dom_pair"/>
</dbReference>
<dbReference type="PROSITE" id="PS50082">
    <property type="entry name" value="WD_REPEATS_2"/>
    <property type="match status" value="5"/>
</dbReference>
<feature type="repeat" description="WD" evidence="5">
    <location>
        <begin position="1296"/>
        <end position="1329"/>
    </location>
</feature>
<evidence type="ECO:0000259" key="6">
    <source>
        <dbReference type="PROSITE" id="PS50222"/>
    </source>
</evidence>
<keyword evidence="8" id="KW-1185">Reference proteome</keyword>
<dbReference type="Pfam" id="PF23409">
    <property type="entry name" value="Beta-prop_EML"/>
    <property type="match status" value="3"/>
</dbReference>
<dbReference type="SUPFAM" id="SSF50998">
    <property type="entry name" value="Quinoprotein alcohol dehydrogenase-like"/>
    <property type="match status" value="1"/>
</dbReference>
<proteinExistence type="inferred from homology"/>
<comment type="caution">
    <text evidence="7">The sequence shown here is derived from an EMBL/GenBank/DDBJ whole genome shotgun (WGS) entry which is preliminary data.</text>
</comment>
<dbReference type="InterPro" id="IPR036322">
    <property type="entry name" value="WD40_repeat_dom_sf"/>
</dbReference>
<keyword evidence="2 5" id="KW-0853">WD repeat</keyword>
<evidence type="ECO:0000256" key="3">
    <source>
        <dbReference type="ARBA" id="ARBA00022737"/>
    </source>
</evidence>
<feature type="domain" description="EF-hand" evidence="6">
    <location>
        <begin position="64"/>
        <end position="99"/>
    </location>
</feature>
<feature type="repeat" description="WD" evidence="5">
    <location>
        <begin position="1489"/>
        <end position="1530"/>
    </location>
</feature>
<dbReference type="InterPro" id="IPR055439">
    <property type="entry name" value="Beta-prop_EML_1st"/>
</dbReference>
<dbReference type="SMART" id="SM00320">
    <property type="entry name" value="WD40"/>
    <property type="match status" value="23"/>
</dbReference>
<dbReference type="PANTHER" id="PTHR13720">
    <property type="entry name" value="WD-40 REPEAT PROTEIN"/>
    <property type="match status" value="1"/>
</dbReference>
<dbReference type="PROSITE" id="PS00678">
    <property type="entry name" value="WD_REPEATS_1"/>
    <property type="match status" value="1"/>
</dbReference>
<dbReference type="PROSITE" id="PS00018">
    <property type="entry name" value="EF_HAND_1"/>
    <property type="match status" value="1"/>
</dbReference>
<dbReference type="Pfam" id="PF23414">
    <property type="entry name" value="Beta-prop_EML_2"/>
    <property type="match status" value="3"/>
</dbReference>
<keyword evidence="4" id="KW-0106">Calcium</keyword>
<sequence>MGQLHGKAVYIKAATPFVNASEKDVNKLWEAFNDVAEGFGLTQDEMAEICRALQPTLEIHAKADMDALTAVLFNALDTDENGLVDALEFLGTIAVMSAMTIAQKLTFVYNCYDFNESSQISLDELTLALRSTLTGLCKLSVGMICPTEIVLEDMALHAFHRANKTQPDDYLTLPEFLLFAETTPELTSWIDYFDAADEAIEEHDRDDSDLEQESAVAVVPLDDPASVCQARQRDPSKPFDRRAPQFTPDAPVALRPWQNAVANATPSAPPTINPSSPAASLDLEWIYGFNSDVRNVLHYVSPAEIVFPAGNVAVLYDVIEHKQRFAAFHTDVVQTVAVHPINRNIVATGERGATPKIVVWHAQQLGASLSVVRGFHRNGVAHLAWMPHGRALVAVGQDEFHCVAVYQWTKALETGAVEWTHAPTIVFAGRCGREPVHALTVQTGDQFVTAGRRHLRFWSRENDARYTSAHVLFHGRRGVLGRKTKVQTLLSLATLPADSNMVLAGSARGHILVFEGRNCIKVIHAHATAVNVLHAFVGGVLSGGKDGKIRLWSKRMEPGAQFDMEALGSMSSRVRSVVASPDGGAKLLVGTSGAEMYELATSDGSNLHFGAMLCGHCAFELHGMAVHPLKREFCTAGDDRTVRVWDMTTHRQLRMAVLDAPARTCAYSPDGALIAVGEGAPDEGVPTARAHKLLNVNKQGAFAVLSESTLALKYEGKDSKKYIRTIRFSGDGLTLAVGSNDSYIYAYNTEDWASKGKCKARDAAAVLSQFDFSTSGEYIMANASNKGEMVFFEAGSGVEITRIATLKDVEWLTCTCPFGWGVQGVWPSTQANAYEVTALDRSGGAVGHTLLAVGDGLGVLRLFRYPCVAPNALCQVFRAASSAISCVRFSSDNSIVLSTGRDERCVFQWRVEYEEEDGADGGSGPQEYEYHANSDDELEMSHGVERSPLDEATSAGDYALELLYQRQLEAACGGTATPAAVMPVRPWVASCIAPADGPDEKDLELSTVPNDNLELEWIHGYRCHDARNNVFLTRDKAQLVYPAATFVVVLDTKLWLQKHFKHHTDEVTSLAVHFGVRKKKRSADAANTSATPASPSKTAGVTASLGAASTNNLWEVAASGQMGKFPVIHVWRLDTLEVLTSLRGFHRQGIAELCFNSAGNLLASVGLDDRNSLAIYDWQNGVLLAHASASGIGRIMGVAFQQETKPADAGTASATTSTTAPAAASSATSVLMTVGVKSLTFWRLTGQNLVKKNALLGKKGLIQTFLSVVYCGKDAIVGATSGDLYRFKGIEVATVMPAHVRGVAALYCVPTTPHHIVSGGKDGLVKLWSSDLECLGEFGEFNGPKHPIRSAFWDYDRNTLVIGTRGASIHQLSSIDGSVVAPKTPDGIEVPALDGHWKRELRGLSVCATKDRFCTTGDDAMLRVWDLQRRVLILARELDTASRACAYSYDGDFIAVGLGGGSTGKRHKKDGSLLVMEDRGQSIELVYETRDTKQSITVIKYSPDGQSLVVGSMDNSVYIYDVPNNYAKRAVFSKHKSWITHLDISSDSQYVRSNCGGYELMFADITTGSHVASATALRNQKWETCSTIYNWSNQGIWPVMPSAAAIQITSCAASVPGTSKDIDKAVLVAGTAHGALQMFKFPAFVRGAGSKSYPCHAGPVAELMFSGHGGGARCVSIGRTDRCVLQWRRTRARPSQDDMGGDVGNTLVLKDPEEDEDLVEEGMFMPESFLNVTPPEVKPYLSAIVPPSAEVHEPSEHDGVTQRVQFDLEHVFGFRAYDVRSNVVYSKTKHVVFHTGCLGVHYDRRTHTQQFYRGHSRPIVSLAASQDGSFVATGEICSANFEQERPRIHIWEPAACAPVAVLSEFHTKAVGYLAFGQQNRLLASVGQDEYHSLAVYSSASGLWFDGALLATTRTTRQPVYFVTFVEDASYNYHLVSGGKDHVLFWKLDSPNLVATFGVFGAKAQQQPILCGQSIDNIVVTGTSTGHLYVWEACAVTRAIPAHQGAVYALHATTNGCVSGGRDGHIKVWSRSLAPLGDFDVSEVKPASQNPIVRSLCWDTAEDRVLIGTRGGEVLELSRLTGEASLVTESHYDHGELYGLSSHPQRPELVATAGEDQTVRVWDLVKRQVQAKVTLDGPLRSVEYSPDGKWLAAGFGCGSRRRDPNAGGKDGAFVVLDATTLEVLHEGRDSKQPITDIKFSPDLTLLALGSCDHAVYLYSTLDNFSLRFKFVKSTGKVLRLDFAKDSSALRVNSDAFELLYMSTLDGAQITTPSSMKDVEWATHTCVFAWAVQGIWDYSKVDEYYHCTSKPRGLDMVVAGNNKGEIRVYNAPCLSKNTEQRVLRGHSMNISNVVFACDDSRMISIGRTDKTLLVWTLAPVAAKPT</sequence>
<dbReference type="Gene3D" id="1.10.238.10">
    <property type="entry name" value="EF-hand"/>
    <property type="match status" value="1"/>
</dbReference>
<protein>
    <recommendedName>
        <fullName evidence="6">EF-hand domain-containing protein</fullName>
    </recommendedName>
</protein>
<organism evidence="7 8">
    <name type="scientific">Lagenidium giganteum</name>
    <dbReference type="NCBI Taxonomy" id="4803"/>
    <lineage>
        <taxon>Eukaryota</taxon>
        <taxon>Sar</taxon>
        <taxon>Stramenopiles</taxon>
        <taxon>Oomycota</taxon>
        <taxon>Peronosporomycetes</taxon>
        <taxon>Pythiales</taxon>
        <taxon>Pythiaceae</taxon>
    </lineage>
</organism>
<feature type="repeat" description="WD" evidence="5">
    <location>
        <begin position="624"/>
        <end position="655"/>
    </location>
</feature>
<comment type="similarity">
    <text evidence="1">Belongs to the WD repeat EMAP family.</text>
</comment>
<dbReference type="InterPro" id="IPR050630">
    <property type="entry name" value="WD_repeat_EMAP"/>
</dbReference>
<dbReference type="Pfam" id="PF03451">
    <property type="entry name" value="HELP"/>
    <property type="match status" value="2"/>
</dbReference>
<reference evidence="7" key="1">
    <citation type="submission" date="2022-11" db="EMBL/GenBank/DDBJ databases">
        <authorList>
            <person name="Morgan W.R."/>
            <person name="Tartar A."/>
        </authorList>
    </citation>
    <scope>NUCLEOTIDE SEQUENCE</scope>
    <source>
        <strain evidence="7">ARSEF 373</strain>
    </source>
</reference>
<dbReference type="InterPro" id="IPR002048">
    <property type="entry name" value="EF_hand_dom"/>
</dbReference>
<name>A0AAV2ZQQ7_9STRA</name>
<evidence type="ECO:0000313" key="8">
    <source>
        <dbReference type="Proteomes" id="UP001146120"/>
    </source>
</evidence>
<dbReference type="GO" id="GO:0005929">
    <property type="term" value="C:cilium"/>
    <property type="evidence" value="ECO:0007669"/>
    <property type="project" value="UniProtKB-ARBA"/>
</dbReference>
<evidence type="ECO:0000313" key="7">
    <source>
        <dbReference type="EMBL" id="DBA05060.1"/>
    </source>
</evidence>
<accession>A0AAV2ZQQ7</accession>
<dbReference type="SUPFAM" id="SSF47473">
    <property type="entry name" value="EF-hand"/>
    <property type="match status" value="1"/>
</dbReference>
<dbReference type="PANTHER" id="PTHR13720:SF33">
    <property type="entry name" value="HELP DOMAIN-CONTAINING PROTEIN"/>
    <property type="match status" value="1"/>
</dbReference>
<feature type="repeat" description="WD" evidence="5">
    <location>
        <begin position="2108"/>
        <end position="2131"/>
    </location>
</feature>
<dbReference type="InterPro" id="IPR018247">
    <property type="entry name" value="EF_Hand_1_Ca_BS"/>
</dbReference>
<evidence type="ECO:0000256" key="1">
    <source>
        <dbReference type="ARBA" id="ARBA00006489"/>
    </source>
</evidence>
<dbReference type="InterPro" id="IPR011047">
    <property type="entry name" value="Quinoprotein_ADH-like_sf"/>
</dbReference>
<dbReference type="Proteomes" id="UP001146120">
    <property type="component" value="Unassembled WGS sequence"/>
</dbReference>
<feature type="repeat" description="WD" evidence="5">
    <location>
        <begin position="2341"/>
        <end position="2375"/>
    </location>
</feature>